<dbReference type="AlphaFoldDB" id="A0A7M4D9N2"/>
<dbReference type="RefSeq" id="WP_156196778.1">
    <property type="nucleotide sequence ID" value="NZ_QTZN02000046.1"/>
</dbReference>
<evidence type="ECO:0000256" key="1">
    <source>
        <dbReference type="SAM" id="Phobius"/>
    </source>
</evidence>
<keyword evidence="1" id="KW-1133">Transmembrane helix</keyword>
<keyword evidence="1" id="KW-0472">Membrane</keyword>
<sequence>MNTKTITGLTLEQNKLACFILDKVYDRKGDYAPTNNSLWDFKQKIDLNTKLTSGEAENIIKLLEFNGWIIPQKYEGKNLQHKISDWAWSYLNAGGSFISHYKKEQEQKKELKNTIELDKQIKELTKIHLEKSIKRMKLRYTLFTIGISGVVSIIISTILKYI</sequence>
<protein>
    <submittedName>
        <fullName evidence="2">Uncharacterized protein</fullName>
    </submittedName>
</protein>
<keyword evidence="4" id="KW-1185">Reference proteome</keyword>
<dbReference type="EMBL" id="WOTW01000046">
    <property type="protein sequence ID" value="MUP39361.1"/>
    <property type="molecule type" value="Genomic_DNA"/>
</dbReference>
<organism evidence="2 5">
    <name type="scientific">Labilibaculum euxinus</name>
    <dbReference type="NCBI Taxonomy" id="2686357"/>
    <lineage>
        <taxon>Bacteria</taxon>
        <taxon>Pseudomonadati</taxon>
        <taxon>Bacteroidota</taxon>
        <taxon>Bacteroidia</taxon>
        <taxon>Marinilabiliales</taxon>
        <taxon>Marinifilaceae</taxon>
        <taxon>Labilibaculum</taxon>
    </lineage>
</organism>
<proteinExistence type="predicted"/>
<gene>
    <name evidence="3" type="ORF">DWB62_016190</name>
    <name evidence="2" type="ORF">GNY23_16190</name>
</gene>
<dbReference type="Proteomes" id="UP000285951">
    <property type="component" value="Unassembled WGS sequence"/>
</dbReference>
<reference evidence="2 5" key="2">
    <citation type="submission" date="2019-12" db="EMBL/GenBank/DDBJ databases">
        <title>Draft genome sequence of Labilibaculum sp. strain 44 isolated from deep waters of Black Sea.</title>
        <authorList>
            <person name="Yadav S."/>
            <person name="Villanueva L."/>
        </authorList>
    </citation>
    <scope>NUCLEOTIDE SEQUENCE [LARGE SCALE GENOMIC DNA]</scope>
    <source>
        <strain evidence="2 5">44</strain>
    </source>
</reference>
<keyword evidence="1" id="KW-0812">Transmembrane</keyword>
<evidence type="ECO:0000313" key="5">
    <source>
        <dbReference type="Proteomes" id="UP000462449"/>
    </source>
</evidence>
<evidence type="ECO:0000313" key="4">
    <source>
        <dbReference type="Proteomes" id="UP000285951"/>
    </source>
</evidence>
<name>A0A7M4D9N2_9BACT</name>
<dbReference type="EMBL" id="QTZN02000046">
    <property type="protein sequence ID" value="MVB08566.1"/>
    <property type="molecule type" value="Genomic_DNA"/>
</dbReference>
<feature type="transmembrane region" description="Helical" evidence="1">
    <location>
        <begin position="140"/>
        <end position="159"/>
    </location>
</feature>
<dbReference type="Proteomes" id="UP000462449">
    <property type="component" value="Unassembled WGS sequence"/>
</dbReference>
<comment type="caution">
    <text evidence="2">The sequence shown here is derived from an EMBL/GenBank/DDBJ whole genome shotgun (WGS) entry which is preliminary data.</text>
</comment>
<accession>A0A7M4D9N2</accession>
<evidence type="ECO:0000313" key="2">
    <source>
        <dbReference type="EMBL" id="MUP39361.1"/>
    </source>
</evidence>
<evidence type="ECO:0000313" key="3">
    <source>
        <dbReference type="EMBL" id="MVB08566.1"/>
    </source>
</evidence>
<reference evidence="3 4" key="1">
    <citation type="submission" date="2019-11" db="EMBL/GenBank/DDBJ databases">
        <title>Draft genome sequence of Labilibaculum sp. strain SYP isolated from Black Sea.</title>
        <authorList>
            <person name="Yadav S."/>
            <person name="Villanueva L."/>
        </authorList>
    </citation>
    <scope>NUCLEOTIDE SEQUENCE [LARGE SCALE GENOMIC DNA]</scope>
    <source>
        <strain evidence="3 4">44</strain>
    </source>
</reference>